<dbReference type="Proteomes" id="UP001204445">
    <property type="component" value="Unassembled WGS sequence"/>
</dbReference>
<evidence type="ECO:0000313" key="3">
    <source>
        <dbReference type="Proteomes" id="UP001204445"/>
    </source>
</evidence>
<keyword evidence="3" id="KW-1185">Reference proteome</keyword>
<keyword evidence="1" id="KW-0472">Membrane</keyword>
<dbReference type="EMBL" id="JANUCT010000015">
    <property type="protein sequence ID" value="MCS3904069.1"/>
    <property type="molecule type" value="Genomic_DNA"/>
</dbReference>
<comment type="caution">
    <text evidence="2">The sequence shown here is derived from an EMBL/GenBank/DDBJ whole genome shotgun (WGS) entry which is preliminary data.</text>
</comment>
<dbReference type="AlphaFoldDB" id="A0AAE3HKT3"/>
<evidence type="ECO:0000256" key="1">
    <source>
        <dbReference type="SAM" id="Phobius"/>
    </source>
</evidence>
<keyword evidence="1" id="KW-0812">Transmembrane</keyword>
<organism evidence="2 3">
    <name type="scientific">Methylohalomonas lacus</name>
    <dbReference type="NCBI Taxonomy" id="398773"/>
    <lineage>
        <taxon>Bacteria</taxon>
        <taxon>Pseudomonadati</taxon>
        <taxon>Pseudomonadota</taxon>
        <taxon>Gammaproteobacteria</taxon>
        <taxon>Methylohalomonadales</taxon>
        <taxon>Methylohalomonadaceae</taxon>
        <taxon>Methylohalomonas</taxon>
    </lineage>
</organism>
<feature type="transmembrane region" description="Helical" evidence="1">
    <location>
        <begin position="36"/>
        <end position="62"/>
    </location>
</feature>
<dbReference type="RefSeq" id="WP_259056240.1">
    <property type="nucleotide sequence ID" value="NZ_JANUCT010000015.1"/>
</dbReference>
<proteinExistence type="predicted"/>
<protein>
    <submittedName>
        <fullName evidence="2">Integral membrane protein</fullName>
    </submittedName>
</protein>
<reference evidence="2" key="1">
    <citation type="submission" date="2022-08" db="EMBL/GenBank/DDBJ databases">
        <title>Genomic Encyclopedia of Type Strains, Phase III (KMG-III): the genomes of soil and plant-associated and newly described type strains.</title>
        <authorList>
            <person name="Whitman W."/>
        </authorList>
    </citation>
    <scope>NUCLEOTIDE SEQUENCE</scope>
    <source>
        <strain evidence="2">HMT 1</strain>
    </source>
</reference>
<accession>A0AAE3HKT3</accession>
<keyword evidence="1" id="KW-1133">Transmembrane helix</keyword>
<gene>
    <name evidence="2" type="ORF">J2T55_002102</name>
</gene>
<evidence type="ECO:0000313" key="2">
    <source>
        <dbReference type="EMBL" id="MCS3904069.1"/>
    </source>
</evidence>
<name>A0AAE3HKT3_9GAMM</name>
<sequence>MRYIYITLLGLLIALVLVFALQNFRMATVLFLDMSLTVPLSLLIVAVYLLGMFTGGFFVALVKSWLRKTGH</sequence>